<keyword evidence="2" id="KW-1185">Reference proteome</keyword>
<accession>A0A0C9YA89</accession>
<proteinExistence type="predicted"/>
<dbReference type="Proteomes" id="UP000054018">
    <property type="component" value="Unassembled WGS sequence"/>
</dbReference>
<protein>
    <submittedName>
        <fullName evidence="1">Uncharacterized protein</fullName>
    </submittedName>
</protein>
<sequence length="122" mass="13642">MTCLRYRVNERDISRVQQFSKVTRKSMPSASRTDVQTTCKSMSRMWPTSCFESLSLGIKPLYLTAAASREASHKNQWTANRKMLGCRPLSSQTGEHILASVFQVHLSTLEVLESGCGCPKPS</sequence>
<reference evidence="2" key="2">
    <citation type="submission" date="2015-01" db="EMBL/GenBank/DDBJ databases">
        <title>Evolutionary Origins and Diversification of the Mycorrhizal Mutualists.</title>
        <authorList>
            <consortium name="DOE Joint Genome Institute"/>
            <consortium name="Mycorrhizal Genomics Consortium"/>
            <person name="Kohler A."/>
            <person name="Kuo A."/>
            <person name="Nagy L.G."/>
            <person name="Floudas D."/>
            <person name="Copeland A."/>
            <person name="Barry K.W."/>
            <person name="Cichocki N."/>
            <person name="Veneault-Fourrey C."/>
            <person name="LaButti K."/>
            <person name="Lindquist E.A."/>
            <person name="Lipzen A."/>
            <person name="Lundell T."/>
            <person name="Morin E."/>
            <person name="Murat C."/>
            <person name="Riley R."/>
            <person name="Ohm R."/>
            <person name="Sun H."/>
            <person name="Tunlid A."/>
            <person name="Henrissat B."/>
            <person name="Grigoriev I.V."/>
            <person name="Hibbett D.S."/>
            <person name="Martin F."/>
        </authorList>
    </citation>
    <scope>NUCLEOTIDE SEQUENCE [LARGE SCALE GENOMIC DNA]</scope>
    <source>
        <strain evidence="2">441</strain>
    </source>
</reference>
<name>A0A0C9YA89_9AGAM</name>
<reference evidence="1 2" key="1">
    <citation type="submission" date="2014-04" db="EMBL/GenBank/DDBJ databases">
        <authorList>
            <consortium name="DOE Joint Genome Institute"/>
            <person name="Kuo A."/>
            <person name="Kohler A."/>
            <person name="Costa M.D."/>
            <person name="Nagy L.G."/>
            <person name="Floudas D."/>
            <person name="Copeland A."/>
            <person name="Barry K.W."/>
            <person name="Cichocki N."/>
            <person name="Veneault-Fourrey C."/>
            <person name="LaButti K."/>
            <person name="Lindquist E.A."/>
            <person name="Lipzen A."/>
            <person name="Lundell T."/>
            <person name="Morin E."/>
            <person name="Murat C."/>
            <person name="Sun H."/>
            <person name="Tunlid A."/>
            <person name="Henrissat B."/>
            <person name="Grigoriev I.V."/>
            <person name="Hibbett D.S."/>
            <person name="Martin F."/>
            <person name="Nordberg H.P."/>
            <person name="Cantor M.N."/>
            <person name="Hua S.X."/>
        </authorList>
    </citation>
    <scope>NUCLEOTIDE SEQUENCE [LARGE SCALE GENOMIC DNA]</scope>
    <source>
        <strain evidence="1 2">441</strain>
    </source>
</reference>
<dbReference type="EMBL" id="KN833749">
    <property type="protein sequence ID" value="KIK21625.1"/>
    <property type="molecule type" value="Genomic_DNA"/>
</dbReference>
<dbReference type="AlphaFoldDB" id="A0A0C9YA89"/>
<evidence type="ECO:0000313" key="2">
    <source>
        <dbReference type="Proteomes" id="UP000054018"/>
    </source>
</evidence>
<organism evidence="1 2">
    <name type="scientific">Pisolithus microcarpus 441</name>
    <dbReference type="NCBI Taxonomy" id="765257"/>
    <lineage>
        <taxon>Eukaryota</taxon>
        <taxon>Fungi</taxon>
        <taxon>Dikarya</taxon>
        <taxon>Basidiomycota</taxon>
        <taxon>Agaricomycotina</taxon>
        <taxon>Agaricomycetes</taxon>
        <taxon>Agaricomycetidae</taxon>
        <taxon>Boletales</taxon>
        <taxon>Sclerodermatineae</taxon>
        <taxon>Pisolithaceae</taxon>
        <taxon>Pisolithus</taxon>
    </lineage>
</organism>
<gene>
    <name evidence="1" type="ORF">PISMIDRAFT_537728</name>
</gene>
<evidence type="ECO:0000313" key="1">
    <source>
        <dbReference type="EMBL" id="KIK21625.1"/>
    </source>
</evidence>
<dbReference type="HOGENOM" id="CLU_2027666_0_0_1"/>